<comment type="caution">
    <text evidence="7">The sequence shown here is derived from an EMBL/GenBank/DDBJ whole genome shotgun (WGS) entry which is preliminary data.</text>
</comment>
<dbReference type="Gene3D" id="3.40.50.970">
    <property type="match status" value="2"/>
</dbReference>
<dbReference type="InterPro" id="IPR045229">
    <property type="entry name" value="TPP_enz"/>
</dbReference>
<dbReference type="GO" id="GO:0016823">
    <property type="term" value="F:hydrolase activity, acting on acid carbon-carbon bonds, in ketonic substances"/>
    <property type="evidence" value="ECO:0007669"/>
    <property type="project" value="InterPro"/>
</dbReference>
<dbReference type="PANTHER" id="PTHR18968">
    <property type="entry name" value="THIAMINE PYROPHOSPHATE ENZYMES"/>
    <property type="match status" value="1"/>
</dbReference>
<comment type="similarity">
    <text evidence="1 3">Belongs to the TPP enzyme family.</text>
</comment>
<accession>A0A3N2DA85</accession>
<dbReference type="Pfam" id="PF02776">
    <property type="entry name" value="TPP_enzyme_N"/>
    <property type="match status" value="1"/>
</dbReference>
<evidence type="ECO:0000313" key="8">
    <source>
        <dbReference type="Proteomes" id="UP000275356"/>
    </source>
</evidence>
<dbReference type="GO" id="GO:0030976">
    <property type="term" value="F:thiamine pyrophosphate binding"/>
    <property type="evidence" value="ECO:0007669"/>
    <property type="project" value="InterPro"/>
</dbReference>
<gene>
    <name evidence="7" type="ORF">EDD28_1302</name>
</gene>
<keyword evidence="2 3" id="KW-0786">Thiamine pyrophosphate</keyword>
<dbReference type="CDD" id="cd07035">
    <property type="entry name" value="TPP_PYR_POX_like"/>
    <property type="match status" value="1"/>
</dbReference>
<reference evidence="7 8" key="1">
    <citation type="submission" date="2018-11" db="EMBL/GenBank/DDBJ databases">
        <title>Sequencing the genomes of 1000 actinobacteria strains.</title>
        <authorList>
            <person name="Klenk H.-P."/>
        </authorList>
    </citation>
    <scope>NUCLEOTIDE SEQUENCE [LARGE SCALE GENOMIC DNA]</scope>
    <source>
        <strain evidence="7 8">DSM 13521</strain>
    </source>
</reference>
<dbReference type="GO" id="GO:0019310">
    <property type="term" value="P:inositol catabolic process"/>
    <property type="evidence" value="ECO:0007669"/>
    <property type="project" value="InterPro"/>
</dbReference>
<dbReference type="GO" id="GO:0000287">
    <property type="term" value="F:magnesium ion binding"/>
    <property type="evidence" value="ECO:0007669"/>
    <property type="project" value="InterPro"/>
</dbReference>
<dbReference type="InterPro" id="IPR029061">
    <property type="entry name" value="THDP-binding"/>
</dbReference>
<dbReference type="GO" id="GO:0003984">
    <property type="term" value="F:acetolactate synthase activity"/>
    <property type="evidence" value="ECO:0007669"/>
    <property type="project" value="TreeGrafter"/>
</dbReference>
<evidence type="ECO:0000259" key="6">
    <source>
        <dbReference type="Pfam" id="PF02776"/>
    </source>
</evidence>
<dbReference type="Gene3D" id="3.40.50.1220">
    <property type="entry name" value="TPP-binding domain"/>
    <property type="match status" value="1"/>
</dbReference>
<dbReference type="GO" id="GO:0009099">
    <property type="term" value="P:L-valine biosynthetic process"/>
    <property type="evidence" value="ECO:0007669"/>
    <property type="project" value="TreeGrafter"/>
</dbReference>
<dbReference type="GO" id="GO:0005948">
    <property type="term" value="C:acetolactate synthase complex"/>
    <property type="evidence" value="ECO:0007669"/>
    <property type="project" value="TreeGrafter"/>
</dbReference>
<dbReference type="InterPro" id="IPR029035">
    <property type="entry name" value="DHS-like_NAD/FAD-binding_dom"/>
</dbReference>
<dbReference type="RefSeq" id="WP_123738850.1">
    <property type="nucleotide sequence ID" value="NZ_RKHQ01000001.1"/>
</dbReference>
<dbReference type="InterPro" id="IPR011766">
    <property type="entry name" value="TPP_enzyme_TPP-bd"/>
</dbReference>
<dbReference type="AlphaFoldDB" id="A0A3N2DA85"/>
<evidence type="ECO:0000313" key="7">
    <source>
        <dbReference type="EMBL" id="ROR96711.1"/>
    </source>
</evidence>
<evidence type="ECO:0000256" key="1">
    <source>
        <dbReference type="ARBA" id="ARBA00007812"/>
    </source>
</evidence>
<sequence>MTSTIRLTVGQALVRFLAHQWTERDGERRRLVGGMLGILGHGNVAGLGQALLQAHVEAVEAGYDGAEPGPEELPYLMARNEQNMVHTAVAYARATDRLSVMACTASIGPGSTNMVTGAALATVDRIPVLLLPSDVYATRAPDPVLQQLEHPLGPDVTVNDAFRPVARYFDRVWRPEMLLVSAVQAMRVLTDPAETGAVVLSLPQDVQAEAFDWPVEFFRDRTWHVRRPPAEPAAIARAAELIRGARRPLVVAGGGVVYSGASEALRTLADATGVPVADTQAGKGAIAWDHPSAVGGLGATGTAAANALAARADVVVGIGTRYTDFTTASHTVFADPDVRFVNVNVASFDAAKLSGEMVVADAREGIEALTRELAGWATDLEYRAEVAGRVADWHAVADELRAGTYREPGDSHVYELPPQTAVFGILNDLIGPDDVLVNAAGSMPGDLQCLWRATGPGQYHLEYGFSCMGYEIPAALGVKLARPESEVVAIVGDGTYQMAPQELATIVAEGIKVIIVLLDNGGYASIGALSQSRGSQRFGTRYRMRRAATRALDGPAVPFDIAANAASMGARVVSVGSLAELPAAYADAARHPETTVLHLRTDLYGPNPPGSAWWDVAVAEVSTLASSQRARAEYDAARAAQRPYL</sequence>
<feature type="domain" description="Thiamine pyrophosphate enzyme N-terminal TPP-binding" evidence="6">
    <location>
        <begin position="72"/>
        <end position="141"/>
    </location>
</feature>
<dbReference type="Pfam" id="PF02775">
    <property type="entry name" value="TPP_enzyme_C"/>
    <property type="match status" value="1"/>
</dbReference>
<dbReference type="GO" id="GO:0050660">
    <property type="term" value="F:flavin adenine dinucleotide binding"/>
    <property type="evidence" value="ECO:0007669"/>
    <property type="project" value="TreeGrafter"/>
</dbReference>
<organism evidence="7 8">
    <name type="scientific">Salana multivorans</name>
    <dbReference type="NCBI Taxonomy" id="120377"/>
    <lineage>
        <taxon>Bacteria</taxon>
        <taxon>Bacillati</taxon>
        <taxon>Actinomycetota</taxon>
        <taxon>Actinomycetes</taxon>
        <taxon>Micrococcales</taxon>
        <taxon>Beutenbergiaceae</taxon>
        <taxon>Salana</taxon>
    </lineage>
</organism>
<dbReference type="SUPFAM" id="SSF52518">
    <property type="entry name" value="Thiamin diphosphate-binding fold (THDP-binding)"/>
    <property type="match status" value="2"/>
</dbReference>
<dbReference type="InterPro" id="IPR012001">
    <property type="entry name" value="Thiamin_PyroP_enz_TPP-bd_dom"/>
</dbReference>
<dbReference type="PANTHER" id="PTHR18968:SF9">
    <property type="entry name" value="3D-(3,5_4)-TRIHYDROXYCYCLOHEXANE-1,2-DIONE HYDROLASE"/>
    <property type="match status" value="1"/>
</dbReference>
<protein>
    <submittedName>
        <fullName evidence="7">3D-(3,5/4)-trihydroxycyclohexane-1,2-dione hydrolase</fullName>
    </submittedName>
</protein>
<dbReference type="Pfam" id="PF00205">
    <property type="entry name" value="TPP_enzyme_M"/>
    <property type="match status" value="1"/>
</dbReference>
<dbReference type="InterPro" id="IPR030817">
    <property type="entry name" value="Myo_inos_IolD"/>
</dbReference>
<dbReference type="SUPFAM" id="SSF52467">
    <property type="entry name" value="DHS-like NAD/FAD-binding domain"/>
    <property type="match status" value="1"/>
</dbReference>
<name>A0A3N2DA85_9MICO</name>
<evidence type="ECO:0000256" key="2">
    <source>
        <dbReference type="ARBA" id="ARBA00023052"/>
    </source>
</evidence>
<dbReference type="Proteomes" id="UP000275356">
    <property type="component" value="Unassembled WGS sequence"/>
</dbReference>
<feature type="domain" description="Thiamine pyrophosphate enzyme central" evidence="4">
    <location>
        <begin position="235"/>
        <end position="369"/>
    </location>
</feature>
<keyword evidence="8" id="KW-1185">Reference proteome</keyword>
<evidence type="ECO:0000256" key="3">
    <source>
        <dbReference type="RuleBase" id="RU362132"/>
    </source>
</evidence>
<dbReference type="EMBL" id="RKHQ01000001">
    <property type="protein sequence ID" value="ROR96711.1"/>
    <property type="molecule type" value="Genomic_DNA"/>
</dbReference>
<evidence type="ECO:0000259" key="4">
    <source>
        <dbReference type="Pfam" id="PF00205"/>
    </source>
</evidence>
<dbReference type="OrthoDB" id="3194735at2"/>
<feature type="domain" description="Thiamine pyrophosphate enzyme TPP-binding" evidence="5">
    <location>
        <begin position="440"/>
        <end position="598"/>
    </location>
</feature>
<dbReference type="NCBIfam" id="TIGR04377">
    <property type="entry name" value="myo_inos_iolD"/>
    <property type="match status" value="1"/>
</dbReference>
<proteinExistence type="inferred from homology"/>
<evidence type="ECO:0000259" key="5">
    <source>
        <dbReference type="Pfam" id="PF02775"/>
    </source>
</evidence>
<keyword evidence="7" id="KW-0378">Hydrolase</keyword>
<dbReference type="InterPro" id="IPR012000">
    <property type="entry name" value="Thiamin_PyroP_enz_cen_dom"/>
</dbReference>
<dbReference type="GO" id="GO:0009097">
    <property type="term" value="P:isoleucine biosynthetic process"/>
    <property type="evidence" value="ECO:0007669"/>
    <property type="project" value="TreeGrafter"/>
</dbReference>